<dbReference type="InterPro" id="IPR042097">
    <property type="entry name" value="Aminopeptidase_N-like_N_sf"/>
</dbReference>
<dbReference type="GO" id="GO:0000328">
    <property type="term" value="C:fungal-type vacuole lumen"/>
    <property type="evidence" value="ECO:0007669"/>
    <property type="project" value="EnsemblFungi"/>
</dbReference>
<evidence type="ECO:0000259" key="12">
    <source>
        <dbReference type="Pfam" id="PF01433"/>
    </source>
</evidence>
<dbReference type="InterPro" id="IPR014782">
    <property type="entry name" value="Peptidase_M1_dom"/>
</dbReference>
<dbReference type="GeneID" id="25976415"/>
<evidence type="ECO:0000256" key="5">
    <source>
        <dbReference type="ARBA" id="ARBA00022801"/>
    </source>
</evidence>
<dbReference type="SUPFAM" id="SSF63737">
    <property type="entry name" value="Leukotriene A4 hydrolase N-terminal domain"/>
    <property type="match status" value="1"/>
</dbReference>
<comment type="cofactor">
    <cofactor evidence="9 11">
        <name>Zn(2+)</name>
        <dbReference type="ChEBI" id="CHEBI:29105"/>
    </cofactor>
    <text evidence="9 11">Binds 1 zinc ion per subunit.</text>
</comment>
<dbReference type="EC" id="3.4.11.-" evidence="11"/>
<dbReference type="GO" id="GO:0016020">
    <property type="term" value="C:membrane"/>
    <property type="evidence" value="ECO:0007669"/>
    <property type="project" value="TreeGrafter"/>
</dbReference>
<proteinExistence type="inferred from homology"/>
<dbReference type="GO" id="GO:0070006">
    <property type="term" value="F:metalloaminopeptidase activity"/>
    <property type="evidence" value="ECO:0007669"/>
    <property type="project" value="TreeGrafter"/>
</dbReference>
<dbReference type="FunFam" id="1.25.50.20:FF:000002">
    <property type="entry name" value="Aminopeptidase"/>
    <property type="match status" value="1"/>
</dbReference>
<dbReference type="FunFam" id="2.60.40.1910:FF:000004">
    <property type="entry name" value="Aminopeptidase"/>
    <property type="match status" value="1"/>
</dbReference>
<dbReference type="SUPFAM" id="SSF55486">
    <property type="entry name" value="Metalloproteases ('zincins'), catalytic domain"/>
    <property type="match status" value="1"/>
</dbReference>
<accession>F0X924</accession>
<feature type="domain" description="Aminopeptidase N-like N-terminal" evidence="14">
    <location>
        <begin position="28"/>
        <end position="218"/>
    </location>
</feature>
<dbReference type="OrthoDB" id="10031169at2759"/>
<dbReference type="STRING" id="655863.F0X924"/>
<dbReference type="Gene3D" id="1.25.50.20">
    <property type="match status" value="1"/>
</dbReference>
<dbReference type="FunFam" id="2.60.40.1730:FF:000002">
    <property type="entry name" value="Aminopeptidase"/>
    <property type="match status" value="1"/>
</dbReference>
<dbReference type="GO" id="GO:0120113">
    <property type="term" value="P:cytoplasm to vacuole targeting by the NVT pathway"/>
    <property type="evidence" value="ECO:0007669"/>
    <property type="project" value="EnsemblFungi"/>
</dbReference>
<dbReference type="GO" id="GO:0005771">
    <property type="term" value="C:multivesicular body"/>
    <property type="evidence" value="ECO:0007669"/>
    <property type="project" value="EnsemblFungi"/>
</dbReference>
<dbReference type="InParanoid" id="F0X924"/>
<dbReference type="GO" id="GO:0006508">
    <property type="term" value="P:proteolysis"/>
    <property type="evidence" value="ECO:0007669"/>
    <property type="project" value="UniProtKB-KW"/>
</dbReference>
<evidence type="ECO:0000256" key="9">
    <source>
        <dbReference type="PIRSR" id="PIRSR634016-3"/>
    </source>
</evidence>
<dbReference type="RefSeq" id="XP_014174740.1">
    <property type="nucleotide sequence ID" value="XM_014319265.1"/>
</dbReference>
<dbReference type="CDD" id="cd09601">
    <property type="entry name" value="M1_APN-Q_like"/>
    <property type="match status" value="1"/>
</dbReference>
<feature type="site" description="Transition state stabilizer" evidence="10">
    <location>
        <position position="411"/>
    </location>
</feature>
<dbReference type="Gene3D" id="1.10.390.10">
    <property type="entry name" value="Neutral Protease Domain 2"/>
    <property type="match status" value="1"/>
</dbReference>
<keyword evidence="7 11" id="KW-0482">Metalloprotease</keyword>
<dbReference type="Gene3D" id="2.60.40.1730">
    <property type="entry name" value="tricorn interacting facor f3 domain"/>
    <property type="match status" value="1"/>
</dbReference>
<evidence type="ECO:0000259" key="13">
    <source>
        <dbReference type="Pfam" id="PF11838"/>
    </source>
</evidence>
<comment type="similarity">
    <text evidence="1 11">Belongs to the peptidase M1 family.</text>
</comment>
<dbReference type="InterPro" id="IPR050344">
    <property type="entry name" value="Peptidase_M1_aminopeptidases"/>
</dbReference>
<feature type="domain" description="Peptidase M1 membrane alanine aminopeptidase" evidence="12">
    <location>
        <begin position="253"/>
        <end position="470"/>
    </location>
</feature>
<dbReference type="Pfam" id="PF01433">
    <property type="entry name" value="Peptidase_M1"/>
    <property type="match status" value="1"/>
</dbReference>
<dbReference type="Gene3D" id="2.60.40.1910">
    <property type="match status" value="1"/>
</dbReference>
<feature type="active site" description="Proton acceptor" evidence="8">
    <location>
        <position position="326"/>
    </location>
</feature>
<evidence type="ECO:0000313" key="16">
    <source>
        <dbReference type="Proteomes" id="UP000007796"/>
    </source>
</evidence>
<evidence type="ECO:0000256" key="4">
    <source>
        <dbReference type="ARBA" id="ARBA00022723"/>
    </source>
</evidence>
<evidence type="ECO:0000256" key="6">
    <source>
        <dbReference type="ARBA" id="ARBA00022833"/>
    </source>
</evidence>
<dbReference type="PANTHER" id="PTHR11533:SF174">
    <property type="entry name" value="PUROMYCIN-SENSITIVE AMINOPEPTIDASE-RELATED"/>
    <property type="match status" value="1"/>
</dbReference>
<dbReference type="InterPro" id="IPR001930">
    <property type="entry name" value="Peptidase_M1"/>
</dbReference>
<evidence type="ECO:0000313" key="15">
    <source>
        <dbReference type="EMBL" id="EFX05258.1"/>
    </source>
</evidence>
<evidence type="ECO:0000256" key="1">
    <source>
        <dbReference type="ARBA" id="ARBA00010136"/>
    </source>
</evidence>
<evidence type="ECO:0000259" key="14">
    <source>
        <dbReference type="Pfam" id="PF17900"/>
    </source>
</evidence>
<protein>
    <recommendedName>
        <fullName evidence="11">Aminopeptidase</fullName>
        <ecNumber evidence="11">3.4.11.-</ecNumber>
    </recommendedName>
</protein>
<feature type="binding site" evidence="9">
    <location>
        <position position="325"/>
    </location>
    <ligand>
        <name>Zn(2+)</name>
        <dbReference type="ChEBI" id="CHEBI:29105"/>
        <note>catalytic</note>
    </ligand>
</feature>
<keyword evidence="3 11" id="KW-0645">Protease</keyword>
<dbReference type="Pfam" id="PF11838">
    <property type="entry name" value="ERAP1_C"/>
    <property type="match status" value="1"/>
</dbReference>
<organism evidence="16">
    <name type="scientific">Grosmannia clavigera (strain kw1407 / UAMH 11150)</name>
    <name type="common">Blue stain fungus</name>
    <name type="synonym">Graphiocladiella clavigera</name>
    <dbReference type="NCBI Taxonomy" id="655863"/>
    <lineage>
        <taxon>Eukaryota</taxon>
        <taxon>Fungi</taxon>
        <taxon>Dikarya</taxon>
        <taxon>Ascomycota</taxon>
        <taxon>Pezizomycotina</taxon>
        <taxon>Sordariomycetes</taxon>
        <taxon>Sordariomycetidae</taxon>
        <taxon>Ophiostomatales</taxon>
        <taxon>Ophiostomataceae</taxon>
        <taxon>Leptographium</taxon>
    </lineage>
</organism>
<dbReference type="EMBL" id="GL629735">
    <property type="protein sequence ID" value="EFX05258.1"/>
    <property type="molecule type" value="Genomic_DNA"/>
</dbReference>
<dbReference type="MEROPS" id="M01.006"/>
<sequence>MCRHARADGDGSATIVNAGRELLPADVVPQHYDLTLETDFEKLTFEGSVVIDLDVVKDTNSVSLHTVDLEVHSVKVLGDGALVSDAPTVSYTADTQTTKIDFDGGLTKGTKAQLAIVFTGQLNDKMAGFYRSTFKKADGTDGIMAVSQMEPTDARRAFPCFDEPSLKAAFTVTLIADKHLTCLSNMDVASETEITSTVTGTTKKAVKFNVSPRMSTYLVAFIVGELNYIETNSFRVPVRVYAPTGQNIENGRFSLELAARTLAFYEKVFGIDFPLPKMDQIAIPDFAQGAMENWGLVTYRVVDLLLDEKTSGAATKERVAEVVQHELAHQWFGNLVTMDWWDGLWLNEGFATWASWYSCNVFFPEWKVWESYVTDTLQGALSLDSLRSSHPIEVPVKRADEINQIFDAISYSKGSCVLRMISTYIGEDAFLEGVRRYLKKHAYGNTQTGDLWASLAEASGKPVDEVMTVWTKNVGYPVVTVTEGDNKVHLKQNRFLRTGDVKPEEDDVLYPVLLGVRTKDGVDEAPILDKREDVLELSSLDFFKLNANHTGLYRTAYSPDRLAKLGQAAKDGLLSVEDRAGMVADAGALAISGYQKTSGVLSLLKSFTAETEFVVWNELISRLSAIQGAWIFEDEATRNSLEAFQRDLVSAKAHTLGWTFSDSDGHIEQQFKAMLFGSAGLNGDKTIIAAAKDMFKRFFAGDSLAIHPNIRGSVFGMALKYGGKEEYDTIINFYRTSKNSDERNTALRSLGRATDPELIKRTLELLNGTEIKDQDIYMPASGLRGHPAGIEALFGWLTENWDEVYKRFPPGLSMLGSLVSIMTSSFSQPEQIARVEAFFADKNTKGYDQALAQSLDAIRSKIAWIKRDGDDVSGWLHENGY</sequence>
<evidence type="ECO:0000256" key="2">
    <source>
        <dbReference type="ARBA" id="ARBA00022438"/>
    </source>
</evidence>
<evidence type="ECO:0000256" key="3">
    <source>
        <dbReference type="ARBA" id="ARBA00022670"/>
    </source>
</evidence>
<feature type="binding site" evidence="9">
    <location>
        <position position="329"/>
    </location>
    <ligand>
        <name>Zn(2+)</name>
        <dbReference type="ChEBI" id="CHEBI:29105"/>
        <note>catalytic</note>
    </ligand>
</feature>
<dbReference type="GO" id="GO:0042277">
    <property type="term" value="F:peptide binding"/>
    <property type="evidence" value="ECO:0007669"/>
    <property type="project" value="TreeGrafter"/>
</dbReference>
<keyword evidence="2 11" id="KW-0031">Aminopeptidase</keyword>
<dbReference type="GO" id="GO:0043171">
    <property type="term" value="P:peptide catabolic process"/>
    <property type="evidence" value="ECO:0007669"/>
    <property type="project" value="TreeGrafter"/>
</dbReference>
<reference evidence="15 16" key="1">
    <citation type="journal article" date="2011" name="Proc. Natl. Acad. Sci. U.S.A.">
        <title>Genome and transcriptome analyses of the mountain pine beetle-fungal symbiont Grosmannia clavigera, a lodgepole pine pathogen.</title>
        <authorList>
            <person name="DiGuistini S."/>
            <person name="Wang Y."/>
            <person name="Liao N.Y."/>
            <person name="Taylor G."/>
            <person name="Tanguay P."/>
            <person name="Feau N."/>
            <person name="Henrissat B."/>
            <person name="Chan S.K."/>
            <person name="Hesse-Orce U."/>
            <person name="Alamouti S.M."/>
            <person name="Tsui C.K.M."/>
            <person name="Docking R.T."/>
            <person name="Levasseur A."/>
            <person name="Haridas S."/>
            <person name="Robertson G."/>
            <person name="Birol I."/>
            <person name="Holt R.A."/>
            <person name="Marra M.A."/>
            <person name="Hamelin R.C."/>
            <person name="Hirst M."/>
            <person name="Jones S.J.M."/>
            <person name="Bohlmann J."/>
            <person name="Breuil C."/>
        </authorList>
    </citation>
    <scope>NUCLEOTIDE SEQUENCE [LARGE SCALE GENOMIC DNA]</scope>
    <source>
        <strain evidence="16">kw1407 / UAMH 11150</strain>
    </source>
</reference>
<feature type="binding site" evidence="9">
    <location>
        <position position="348"/>
    </location>
    <ligand>
        <name>Zn(2+)</name>
        <dbReference type="ChEBI" id="CHEBI:29105"/>
        <note>catalytic</note>
    </ligand>
</feature>
<dbReference type="Proteomes" id="UP000007796">
    <property type="component" value="Unassembled WGS sequence"/>
</dbReference>
<dbReference type="FunFam" id="1.10.390.10:FF:000001">
    <property type="entry name" value="Aminopeptidase"/>
    <property type="match status" value="1"/>
</dbReference>
<keyword evidence="6 9" id="KW-0862">Zinc</keyword>
<keyword evidence="5 11" id="KW-0378">Hydrolase</keyword>
<evidence type="ECO:0000256" key="8">
    <source>
        <dbReference type="PIRSR" id="PIRSR634016-1"/>
    </source>
</evidence>
<dbReference type="InterPro" id="IPR027268">
    <property type="entry name" value="Peptidase_M4/M1_CTD_sf"/>
</dbReference>
<dbReference type="eggNOG" id="KOG1046">
    <property type="taxonomic scope" value="Eukaryota"/>
</dbReference>
<dbReference type="Pfam" id="PF17900">
    <property type="entry name" value="Peptidase_M1_N"/>
    <property type="match status" value="1"/>
</dbReference>
<dbReference type="InterPro" id="IPR045357">
    <property type="entry name" value="Aminopeptidase_N-like_N"/>
</dbReference>
<dbReference type="PANTHER" id="PTHR11533">
    <property type="entry name" value="PROTEASE M1 ZINC METALLOPROTEASE"/>
    <property type="match status" value="1"/>
</dbReference>
<gene>
    <name evidence="15" type="ORF">CMQ_3327</name>
</gene>
<keyword evidence="4 9" id="KW-0479">Metal-binding</keyword>
<dbReference type="InterPro" id="IPR024571">
    <property type="entry name" value="ERAP1-like_C_dom"/>
</dbReference>
<feature type="domain" description="ERAP1-like C-terminal" evidence="13">
    <location>
        <begin position="542"/>
        <end position="859"/>
    </location>
</feature>
<dbReference type="AlphaFoldDB" id="F0X924"/>
<dbReference type="PRINTS" id="PR00756">
    <property type="entry name" value="ALADIPTASE"/>
</dbReference>
<name>F0X924_GROCL</name>
<dbReference type="GO" id="GO:0008270">
    <property type="term" value="F:zinc ion binding"/>
    <property type="evidence" value="ECO:0007669"/>
    <property type="project" value="UniProtKB-UniRule"/>
</dbReference>
<dbReference type="FunCoup" id="F0X924">
    <property type="interactions" value="940"/>
</dbReference>
<evidence type="ECO:0000256" key="7">
    <source>
        <dbReference type="ARBA" id="ARBA00023049"/>
    </source>
</evidence>
<keyword evidence="16" id="KW-1185">Reference proteome</keyword>
<dbReference type="InterPro" id="IPR034016">
    <property type="entry name" value="M1_APN-typ"/>
</dbReference>
<evidence type="ECO:0000256" key="11">
    <source>
        <dbReference type="RuleBase" id="RU364040"/>
    </source>
</evidence>
<dbReference type="HOGENOM" id="CLU_003705_0_1_1"/>
<dbReference type="GO" id="GO:0061957">
    <property type="term" value="C:NVT complex"/>
    <property type="evidence" value="ECO:0007669"/>
    <property type="project" value="EnsemblFungi"/>
</dbReference>
<evidence type="ECO:0000256" key="10">
    <source>
        <dbReference type="PIRSR" id="PIRSR634016-4"/>
    </source>
</evidence>